<comment type="caution">
    <text evidence="6">The sequence shown here is derived from an EMBL/GenBank/DDBJ whole genome shotgun (WGS) entry which is preliminary data.</text>
</comment>
<name>A0A813S472_9BILA</name>
<evidence type="ECO:0000256" key="2">
    <source>
        <dbReference type="ARBA" id="ARBA00022833"/>
    </source>
</evidence>
<dbReference type="InterPro" id="IPR001841">
    <property type="entry name" value="Znf_RING"/>
</dbReference>
<keyword evidence="4" id="KW-1133">Transmembrane helix</keyword>
<accession>A0A813S472</accession>
<feature type="transmembrane region" description="Helical" evidence="4">
    <location>
        <begin position="210"/>
        <end position="228"/>
    </location>
</feature>
<protein>
    <recommendedName>
        <fullName evidence="5">RING-type domain-containing protein</fullName>
    </recommendedName>
</protein>
<feature type="transmembrane region" description="Helical" evidence="4">
    <location>
        <begin position="170"/>
        <end position="198"/>
    </location>
</feature>
<feature type="transmembrane region" description="Helical" evidence="4">
    <location>
        <begin position="120"/>
        <end position="139"/>
    </location>
</feature>
<keyword evidence="1 3" id="KW-0479">Metal-binding</keyword>
<sequence>MNKTVYTYVDEHSISPSLICPICLDILEEPHTHIPCDSAFCRSCLLQLMEPLCPICRWTWNDSLPLDYNIHLPKTNRLIRNMLDDLQVQCIHCHTIRRRGQFEHECKLTRKECQELFTNIRMIFSIIILIFFLTLIYYYRNYVFENGIDRHNELIKEIGYNIDYILLKKFYYLIIKIIEYSITIFIINICLWFSIIIYGDYFLTKTISRILKNIFEITIIINLIIYSINNS</sequence>
<reference evidence="6" key="1">
    <citation type="submission" date="2021-02" db="EMBL/GenBank/DDBJ databases">
        <authorList>
            <person name="Nowell W R."/>
        </authorList>
    </citation>
    <scope>NUCLEOTIDE SEQUENCE</scope>
</reference>
<dbReference type="Gene3D" id="3.30.40.10">
    <property type="entry name" value="Zinc/RING finger domain, C3HC4 (zinc finger)"/>
    <property type="match status" value="1"/>
</dbReference>
<evidence type="ECO:0000256" key="3">
    <source>
        <dbReference type="PROSITE-ProRule" id="PRU00175"/>
    </source>
</evidence>
<dbReference type="InterPro" id="IPR013083">
    <property type="entry name" value="Znf_RING/FYVE/PHD"/>
</dbReference>
<dbReference type="SUPFAM" id="SSF57850">
    <property type="entry name" value="RING/U-box"/>
    <property type="match status" value="1"/>
</dbReference>
<evidence type="ECO:0000256" key="4">
    <source>
        <dbReference type="SAM" id="Phobius"/>
    </source>
</evidence>
<keyword evidence="4" id="KW-0812">Transmembrane</keyword>
<dbReference type="AlphaFoldDB" id="A0A813S472"/>
<evidence type="ECO:0000256" key="1">
    <source>
        <dbReference type="ARBA" id="ARBA00022771"/>
    </source>
</evidence>
<dbReference type="OrthoDB" id="654191at2759"/>
<dbReference type="PANTHER" id="PTHR10131">
    <property type="entry name" value="TNF RECEPTOR ASSOCIATED FACTOR"/>
    <property type="match status" value="1"/>
</dbReference>
<organism evidence="6 7">
    <name type="scientific">Adineta steineri</name>
    <dbReference type="NCBI Taxonomy" id="433720"/>
    <lineage>
        <taxon>Eukaryota</taxon>
        <taxon>Metazoa</taxon>
        <taxon>Spiralia</taxon>
        <taxon>Gnathifera</taxon>
        <taxon>Rotifera</taxon>
        <taxon>Eurotatoria</taxon>
        <taxon>Bdelloidea</taxon>
        <taxon>Adinetida</taxon>
        <taxon>Adinetidae</taxon>
        <taxon>Adineta</taxon>
    </lineage>
</organism>
<dbReference type="Proteomes" id="UP000663891">
    <property type="component" value="Unassembled WGS sequence"/>
</dbReference>
<feature type="domain" description="RING-type" evidence="5">
    <location>
        <begin position="20"/>
        <end position="57"/>
    </location>
</feature>
<dbReference type="PROSITE" id="PS50089">
    <property type="entry name" value="ZF_RING_2"/>
    <property type="match status" value="1"/>
</dbReference>
<evidence type="ECO:0000313" key="6">
    <source>
        <dbReference type="EMBL" id="CAF0791076.1"/>
    </source>
</evidence>
<proteinExistence type="predicted"/>
<keyword evidence="4" id="KW-0472">Membrane</keyword>
<dbReference type="GO" id="GO:0008270">
    <property type="term" value="F:zinc ion binding"/>
    <property type="evidence" value="ECO:0007669"/>
    <property type="project" value="UniProtKB-KW"/>
</dbReference>
<dbReference type="Pfam" id="PF13923">
    <property type="entry name" value="zf-C3HC4_2"/>
    <property type="match status" value="1"/>
</dbReference>
<evidence type="ECO:0000313" key="7">
    <source>
        <dbReference type="Proteomes" id="UP000663891"/>
    </source>
</evidence>
<dbReference type="PANTHER" id="PTHR10131:SF94">
    <property type="entry name" value="TNF RECEPTOR-ASSOCIATED FACTOR 4"/>
    <property type="match status" value="1"/>
</dbReference>
<gene>
    <name evidence="6" type="ORF">VCS650_LOCUS3493</name>
</gene>
<keyword evidence="1 3" id="KW-0863">Zinc-finger</keyword>
<keyword evidence="2" id="KW-0862">Zinc</keyword>
<dbReference type="EMBL" id="CAJNON010000019">
    <property type="protein sequence ID" value="CAF0791076.1"/>
    <property type="molecule type" value="Genomic_DNA"/>
</dbReference>
<evidence type="ECO:0000259" key="5">
    <source>
        <dbReference type="PROSITE" id="PS50089"/>
    </source>
</evidence>